<accession>A0A5C6ESI2</accession>
<dbReference type="AlphaFoldDB" id="A0A5C6ESI2"/>
<dbReference type="Proteomes" id="UP000317977">
    <property type="component" value="Unassembled WGS sequence"/>
</dbReference>
<keyword evidence="2" id="KW-1185">Reference proteome</keyword>
<dbReference type="EMBL" id="SJPX01000003">
    <property type="protein sequence ID" value="TWU51958.1"/>
    <property type="molecule type" value="Genomic_DNA"/>
</dbReference>
<sequence>MRRQVRRHDASGFGGEEWWDAEIQRCTHYRENSPVDQMKLATKSSRSPVVNLNQADPRVDSNRNLDRYLHAENASRFFDFTFQFCIFALQLFQLSQNDVEVVGGFQPKIAGAELDRASFFVLGQ</sequence>
<protein>
    <submittedName>
        <fullName evidence="1">Uncharacterized protein</fullName>
    </submittedName>
</protein>
<proteinExistence type="predicted"/>
<comment type="caution">
    <text evidence="1">The sequence shown here is derived from an EMBL/GenBank/DDBJ whole genome shotgun (WGS) entry which is preliminary data.</text>
</comment>
<name>A0A5C6ESI2_9BACT</name>
<evidence type="ECO:0000313" key="1">
    <source>
        <dbReference type="EMBL" id="TWU51958.1"/>
    </source>
</evidence>
<gene>
    <name evidence="1" type="ORF">Poly59_35550</name>
</gene>
<organism evidence="1 2">
    <name type="scientific">Rubripirellula reticaptiva</name>
    <dbReference type="NCBI Taxonomy" id="2528013"/>
    <lineage>
        <taxon>Bacteria</taxon>
        <taxon>Pseudomonadati</taxon>
        <taxon>Planctomycetota</taxon>
        <taxon>Planctomycetia</taxon>
        <taxon>Pirellulales</taxon>
        <taxon>Pirellulaceae</taxon>
        <taxon>Rubripirellula</taxon>
    </lineage>
</organism>
<evidence type="ECO:0000313" key="2">
    <source>
        <dbReference type="Proteomes" id="UP000317977"/>
    </source>
</evidence>
<reference evidence="1 2" key="1">
    <citation type="submission" date="2019-02" db="EMBL/GenBank/DDBJ databases">
        <title>Deep-cultivation of Planctomycetes and their phenomic and genomic characterization uncovers novel biology.</title>
        <authorList>
            <person name="Wiegand S."/>
            <person name="Jogler M."/>
            <person name="Boedeker C."/>
            <person name="Pinto D."/>
            <person name="Vollmers J."/>
            <person name="Rivas-Marin E."/>
            <person name="Kohn T."/>
            <person name="Peeters S.H."/>
            <person name="Heuer A."/>
            <person name="Rast P."/>
            <person name="Oberbeckmann S."/>
            <person name="Bunk B."/>
            <person name="Jeske O."/>
            <person name="Meyerdierks A."/>
            <person name="Storesund J.E."/>
            <person name="Kallscheuer N."/>
            <person name="Luecker S."/>
            <person name="Lage O.M."/>
            <person name="Pohl T."/>
            <person name="Merkel B.J."/>
            <person name="Hornburger P."/>
            <person name="Mueller R.-W."/>
            <person name="Bruemmer F."/>
            <person name="Labrenz M."/>
            <person name="Spormann A.M."/>
            <person name="Op Den Camp H."/>
            <person name="Overmann J."/>
            <person name="Amann R."/>
            <person name="Jetten M.S.M."/>
            <person name="Mascher T."/>
            <person name="Medema M.H."/>
            <person name="Devos D.P."/>
            <person name="Kaster A.-K."/>
            <person name="Ovreas L."/>
            <person name="Rohde M."/>
            <person name="Galperin M.Y."/>
            <person name="Jogler C."/>
        </authorList>
    </citation>
    <scope>NUCLEOTIDE SEQUENCE [LARGE SCALE GENOMIC DNA]</scope>
    <source>
        <strain evidence="1 2">Poly59</strain>
    </source>
</reference>